<dbReference type="Pfam" id="PF01431">
    <property type="entry name" value="Peptidase_M13"/>
    <property type="match status" value="1"/>
</dbReference>
<dbReference type="PANTHER" id="PTHR11733:SF238">
    <property type="entry name" value="FI07649P-RELATED"/>
    <property type="match status" value="1"/>
</dbReference>
<keyword evidence="8" id="KW-0482">Metalloprotease</keyword>
<evidence type="ECO:0000256" key="7">
    <source>
        <dbReference type="ARBA" id="ARBA00022833"/>
    </source>
</evidence>
<dbReference type="GO" id="GO:0046872">
    <property type="term" value="F:metal ion binding"/>
    <property type="evidence" value="ECO:0007669"/>
    <property type="project" value="UniProtKB-KW"/>
</dbReference>
<keyword evidence="7" id="KW-0862">Zinc</keyword>
<evidence type="ECO:0000256" key="8">
    <source>
        <dbReference type="ARBA" id="ARBA00023049"/>
    </source>
</evidence>
<comment type="cofactor">
    <cofactor evidence="1">
        <name>Zn(2+)</name>
        <dbReference type="ChEBI" id="CHEBI:29105"/>
    </cofactor>
</comment>
<organism evidence="12 13">
    <name type="scientific">Stomoxys calcitrans</name>
    <name type="common">Stable fly</name>
    <name type="synonym">Conops calcitrans</name>
    <dbReference type="NCBI Taxonomy" id="35570"/>
    <lineage>
        <taxon>Eukaryota</taxon>
        <taxon>Metazoa</taxon>
        <taxon>Ecdysozoa</taxon>
        <taxon>Arthropoda</taxon>
        <taxon>Hexapoda</taxon>
        <taxon>Insecta</taxon>
        <taxon>Pterygota</taxon>
        <taxon>Neoptera</taxon>
        <taxon>Endopterygota</taxon>
        <taxon>Diptera</taxon>
        <taxon>Brachycera</taxon>
        <taxon>Muscomorpha</taxon>
        <taxon>Muscoidea</taxon>
        <taxon>Muscidae</taxon>
        <taxon>Stomoxys</taxon>
    </lineage>
</organism>
<proteinExistence type="inferred from homology"/>
<feature type="chain" id="PRO_5009328113" description="Peptidase M13 C-terminal domain-containing protein" evidence="9">
    <location>
        <begin position="23"/>
        <end position="691"/>
    </location>
</feature>
<dbReference type="InterPro" id="IPR018497">
    <property type="entry name" value="Peptidase_M13_C"/>
</dbReference>
<comment type="subcellular location">
    <subcellularLocation>
        <location evidence="2">Cell membrane</location>
        <topology evidence="2">Single-pass type II membrane protein</topology>
    </subcellularLocation>
</comment>
<dbReference type="InterPro" id="IPR008753">
    <property type="entry name" value="Peptidase_M13_N"/>
</dbReference>
<keyword evidence="5" id="KW-0479">Metal-binding</keyword>
<dbReference type="PRINTS" id="PR00786">
    <property type="entry name" value="NEPRILYSIN"/>
</dbReference>
<dbReference type="Proteomes" id="UP000095300">
    <property type="component" value="Unassembled WGS sequence"/>
</dbReference>
<dbReference type="Pfam" id="PF05649">
    <property type="entry name" value="Peptidase_M13_N"/>
    <property type="match status" value="1"/>
</dbReference>
<dbReference type="InterPro" id="IPR000718">
    <property type="entry name" value="Peptidase_M13"/>
</dbReference>
<accession>A0A1I8QD26</accession>
<keyword evidence="13" id="KW-1185">Reference proteome</keyword>
<dbReference type="GO" id="GO:0005886">
    <property type="term" value="C:plasma membrane"/>
    <property type="evidence" value="ECO:0007669"/>
    <property type="project" value="UniProtKB-SubCell"/>
</dbReference>
<dbReference type="VEuPathDB" id="VectorBase:SCAU016019"/>
<gene>
    <name evidence="12" type="primary">106084953</name>
</gene>
<feature type="signal peptide" evidence="9">
    <location>
        <begin position="1"/>
        <end position="22"/>
    </location>
</feature>
<protein>
    <recommendedName>
        <fullName evidence="14">Peptidase M13 C-terminal domain-containing protein</fullName>
    </recommendedName>
</protein>
<dbReference type="EnsemblMetazoa" id="SCAU016019-RA">
    <property type="protein sequence ID" value="SCAU016019-PA"/>
    <property type="gene ID" value="SCAU016019"/>
</dbReference>
<evidence type="ECO:0000256" key="9">
    <source>
        <dbReference type="SAM" id="SignalP"/>
    </source>
</evidence>
<evidence type="ECO:0000256" key="3">
    <source>
        <dbReference type="ARBA" id="ARBA00007357"/>
    </source>
</evidence>
<dbReference type="SUPFAM" id="SSF55486">
    <property type="entry name" value="Metalloproteases ('zincins'), catalytic domain"/>
    <property type="match status" value="1"/>
</dbReference>
<dbReference type="Gene3D" id="3.40.390.10">
    <property type="entry name" value="Collagenase (Catalytic Domain)"/>
    <property type="match status" value="1"/>
</dbReference>
<keyword evidence="4" id="KW-0645">Protease</keyword>
<evidence type="ECO:0008006" key="14">
    <source>
        <dbReference type="Google" id="ProtNLM"/>
    </source>
</evidence>
<dbReference type="GO" id="GO:0016485">
    <property type="term" value="P:protein processing"/>
    <property type="evidence" value="ECO:0007669"/>
    <property type="project" value="TreeGrafter"/>
</dbReference>
<keyword evidence="9" id="KW-0732">Signal</keyword>
<dbReference type="GO" id="GO:0004222">
    <property type="term" value="F:metalloendopeptidase activity"/>
    <property type="evidence" value="ECO:0007669"/>
    <property type="project" value="InterPro"/>
</dbReference>
<sequence length="691" mass="81180">MFPSSWKLSTAVLVWCIALVLGKTSNPFGEVSRGYLKNLVRLAKSAEIRNYMNESQDPCEDFYEFSCGNYYRLNPPNSYPYINNAFETISSALGRKILAVLEEKTTTDTLADMKVKNFYESCMNLDVVENIYADKLKEIVAEFGQMPVLEGESWNASDFEWMPTVAKIAYKYNIRLIVGTEIEADPLDNQKNSLRLRLQPTSLRKKSLYVDEENEIYRDMRVASMTQFMHTLLDLDIELAKKTAQEIFDFETRLAVEFIKGNEDEISSNLTVTTLDEMHDKYYPSLDFKEFFNISLGTVPQGHIYGLSGHEINRLIDVVNYERRRLVANYVFYYLLEHFMLIQPSTHYEHELKCLKRTQRHFANILDNMVYRKYNSHQMEHDVEMMWKAIKITFQKSLGLMRFYWMSNHTRSRALHKLRNIRLQLNAHQERDFTQELEDLVVNKHDYVENVKAILILNSKEVRARLTQPPRNHDERDFSFTPAFVLHENLIKVPVSILQPYYLWSDFYPHALKFATLGFLISHELIHGFDEEGRMFDHAGNYDDWWDEEAGKNFKTLIDCFRQQYQDYVYNDRHLKPSASQSENIADNGGVRLAYEAYRNWYDVIQAQQNMAWEVLPRLNYTNNQLFFIAYAQLWCSSTHPVLRNFVTSSDEHVPDKFRVIGPLSNLLEFSLAFQCPVKAAMNPQEKCTIY</sequence>
<dbReference type="KEGG" id="scac:106084953"/>
<comment type="similarity">
    <text evidence="3">Belongs to the peptidase M13 family.</text>
</comment>
<evidence type="ECO:0000259" key="11">
    <source>
        <dbReference type="Pfam" id="PF05649"/>
    </source>
</evidence>
<evidence type="ECO:0000256" key="4">
    <source>
        <dbReference type="ARBA" id="ARBA00022670"/>
    </source>
</evidence>
<evidence type="ECO:0000256" key="5">
    <source>
        <dbReference type="ARBA" id="ARBA00022723"/>
    </source>
</evidence>
<dbReference type="PROSITE" id="PS51885">
    <property type="entry name" value="NEPRILYSIN"/>
    <property type="match status" value="1"/>
</dbReference>
<evidence type="ECO:0000313" key="12">
    <source>
        <dbReference type="EnsemblMetazoa" id="SCAU016019-PA"/>
    </source>
</evidence>
<evidence type="ECO:0000256" key="2">
    <source>
        <dbReference type="ARBA" id="ARBA00004401"/>
    </source>
</evidence>
<dbReference type="CDD" id="cd08662">
    <property type="entry name" value="M13"/>
    <property type="match status" value="1"/>
</dbReference>
<dbReference type="OrthoDB" id="6475849at2759"/>
<evidence type="ECO:0000256" key="6">
    <source>
        <dbReference type="ARBA" id="ARBA00022801"/>
    </source>
</evidence>
<dbReference type="InterPro" id="IPR042089">
    <property type="entry name" value="Peptidase_M13_dom_2"/>
</dbReference>
<evidence type="ECO:0000259" key="10">
    <source>
        <dbReference type="Pfam" id="PF01431"/>
    </source>
</evidence>
<dbReference type="PANTHER" id="PTHR11733">
    <property type="entry name" value="ZINC METALLOPROTEASE FAMILY M13 NEPRILYSIN-RELATED"/>
    <property type="match status" value="1"/>
</dbReference>
<dbReference type="Gene3D" id="1.10.1380.10">
    <property type="entry name" value="Neutral endopeptidase , domain2"/>
    <property type="match status" value="1"/>
</dbReference>
<name>A0A1I8QD26_STOCA</name>
<keyword evidence="6" id="KW-0378">Hydrolase</keyword>
<feature type="domain" description="Peptidase M13 N-terminal" evidence="11">
    <location>
        <begin position="58"/>
        <end position="424"/>
    </location>
</feature>
<evidence type="ECO:0000313" key="13">
    <source>
        <dbReference type="Proteomes" id="UP000095300"/>
    </source>
</evidence>
<feature type="domain" description="Peptidase M13 C-terminal" evidence="10">
    <location>
        <begin position="487"/>
        <end position="690"/>
    </location>
</feature>
<reference evidence="12" key="1">
    <citation type="submission" date="2020-05" db="UniProtKB">
        <authorList>
            <consortium name="EnsemblMetazoa"/>
        </authorList>
    </citation>
    <scope>IDENTIFICATION</scope>
    <source>
        <strain evidence="12">USDA</strain>
    </source>
</reference>
<evidence type="ECO:0000256" key="1">
    <source>
        <dbReference type="ARBA" id="ARBA00001947"/>
    </source>
</evidence>
<dbReference type="InterPro" id="IPR024079">
    <property type="entry name" value="MetalloPept_cat_dom_sf"/>
</dbReference>
<dbReference type="AlphaFoldDB" id="A0A1I8QD26"/>